<keyword evidence="1" id="KW-0677">Repeat</keyword>
<dbReference type="OrthoDB" id="538223at2759"/>
<gene>
    <name evidence="3" type="ORF">B0I36DRAFT_225532</name>
</gene>
<dbReference type="Pfam" id="PF24883">
    <property type="entry name" value="NPHP3_N"/>
    <property type="match status" value="1"/>
</dbReference>
<dbReference type="AlphaFoldDB" id="A0A9P9BQ33"/>
<dbReference type="PANTHER" id="PTHR10039">
    <property type="entry name" value="AMELOGENIN"/>
    <property type="match status" value="1"/>
</dbReference>
<dbReference type="EMBL" id="JAGTJQ010000009">
    <property type="protein sequence ID" value="KAH7025136.1"/>
    <property type="molecule type" value="Genomic_DNA"/>
</dbReference>
<accession>A0A9P9BQ33</accession>
<comment type="caution">
    <text evidence="3">The sequence shown here is derived from an EMBL/GenBank/DDBJ whole genome shotgun (WGS) entry which is preliminary data.</text>
</comment>
<evidence type="ECO:0000313" key="4">
    <source>
        <dbReference type="Proteomes" id="UP000756346"/>
    </source>
</evidence>
<feature type="domain" description="NACHT" evidence="2">
    <location>
        <begin position="52"/>
        <end position="197"/>
    </location>
</feature>
<proteinExistence type="predicted"/>
<dbReference type="RefSeq" id="XP_046008684.1">
    <property type="nucleotide sequence ID" value="XM_046149068.1"/>
</dbReference>
<protein>
    <recommendedName>
        <fullName evidence="2">NACHT domain-containing protein</fullName>
    </recommendedName>
</protein>
<name>A0A9P9BQ33_9PEZI</name>
<keyword evidence="4" id="KW-1185">Reference proteome</keyword>
<dbReference type="InterPro" id="IPR007111">
    <property type="entry name" value="NACHT_NTPase"/>
</dbReference>
<feature type="non-terminal residue" evidence="3">
    <location>
        <position position="362"/>
    </location>
</feature>
<sequence length="362" mass="40053">FVLDKLPTADGAAFDSQAEGTAPTCHRDTRVDLLRRIREWADQPGNQPQAHAIFWLNGMAGTGKSTISRTVARHFADRRRLGASFFFKRGDGDGGKAAKFFTTVAAQLTLRWPGLAVHVKKAIDADPTVVTKAIPEQFDKLIFAPLQAASPAPNLILVVDALDECEREEDVKLIIHLLSRARTLRSLCLRVLLTSRPELPIRLGFAELNGTYEDLVLHEIPAPILEHDIGAFLETELARIRDQYNVSVPPDRQLATTWPGQSTVQALVEMAIPLFIFAATVCRFLADRKCGNPDKQLQKVLAHRTRSQESKLDATYLPVLDQLLVGLSSREKDNVLDQFRLVIGSLIILASPLSTSSLSRLL</sequence>
<evidence type="ECO:0000256" key="1">
    <source>
        <dbReference type="ARBA" id="ARBA00022737"/>
    </source>
</evidence>
<dbReference type="InterPro" id="IPR027417">
    <property type="entry name" value="P-loop_NTPase"/>
</dbReference>
<dbReference type="PROSITE" id="PS50837">
    <property type="entry name" value="NACHT"/>
    <property type="match status" value="1"/>
</dbReference>
<dbReference type="PANTHER" id="PTHR10039:SF14">
    <property type="entry name" value="NACHT DOMAIN-CONTAINING PROTEIN"/>
    <property type="match status" value="1"/>
</dbReference>
<dbReference type="InterPro" id="IPR056884">
    <property type="entry name" value="NPHP3-like_N"/>
</dbReference>
<dbReference type="Proteomes" id="UP000756346">
    <property type="component" value="Unassembled WGS sequence"/>
</dbReference>
<feature type="non-terminal residue" evidence="3">
    <location>
        <position position="1"/>
    </location>
</feature>
<evidence type="ECO:0000259" key="2">
    <source>
        <dbReference type="PROSITE" id="PS50837"/>
    </source>
</evidence>
<reference evidence="3" key="1">
    <citation type="journal article" date="2021" name="Nat. Commun.">
        <title>Genetic determinants of endophytism in the Arabidopsis root mycobiome.</title>
        <authorList>
            <person name="Mesny F."/>
            <person name="Miyauchi S."/>
            <person name="Thiergart T."/>
            <person name="Pickel B."/>
            <person name="Atanasova L."/>
            <person name="Karlsson M."/>
            <person name="Huettel B."/>
            <person name="Barry K.W."/>
            <person name="Haridas S."/>
            <person name="Chen C."/>
            <person name="Bauer D."/>
            <person name="Andreopoulos W."/>
            <person name="Pangilinan J."/>
            <person name="LaButti K."/>
            <person name="Riley R."/>
            <person name="Lipzen A."/>
            <person name="Clum A."/>
            <person name="Drula E."/>
            <person name="Henrissat B."/>
            <person name="Kohler A."/>
            <person name="Grigoriev I.V."/>
            <person name="Martin F.M."/>
            <person name="Hacquard S."/>
        </authorList>
    </citation>
    <scope>NUCLEOTIDE SEQUENCE</scope>
    <source>
        <strain evidence="3">MPI-CAGE-CH-0230</strain>
    </source>
</reference>
<dbReference type="GeneID" id="70178614"/>
<evidence type="ECO:0000313" key="3">
    <source>
        <dbReference type="EMBL" id="KAH7025136.1"/>
    </source>
</evidence>
<dbReference type="SUPFAM" id="SSF52540">
    <property type="entry name" value="P-loop containing nucleoside triphosphate hydrolases"/>
    <property type="match status" value="1"/>
</dbReference>
<organism evidence="3 4">
    <name type="scientific">Microdochium trichocladiopsis</name>
    <dbReference type="NCBI Taxonomy" id="1682393"/>
    <lineage>
        <taxon>Eukaryota</taxon>
        <taxon>Fungi</taxon>
        <taxon>Dikarya</taxon>
        <taxon>Ascomycota</taxon>
        <taxon>Pezizomycotina</taxon>
        <taxon>Sordariomycetes</taxon>
        <taxon>Xylariomycetidae</taxon>
        <taxon>Xylariales</taxon>
        <taxon>Microdochiaceae</taxon>
        <taxon>Microdochium</taxon>
    </lineage>
</organism>
<dbReference type="Gene3D" id="3.40.50.300">
    <property type="entry name" value="P-loop containing nucleotide triphosphate hydrolases"/>
    <property type="match status" value="1"/>
</dbReference>